<dbReference type="PANTHER" id="PTHR30258">
    <property type="entry name" value="TYPE II SECRETION SYSTEM PROTEIN GSPE-RELATED"/>
    <property type="match status" value="1"/>
</dbReference>
<evidence type="ECO:0000256" key="11">
    <source>
        <dbReference type="ARBA" id="ARBA00022840"/>
    </source>
</evidence>
<dbReference type="InterPro" id="IPR054757">
    <property type="entry name" value="GSPE_N1E"/>
</dbReference>
<keyword evidence="13" id="KW-1278">Translocase</keyword>
<keyword evidence="19" id="KW-1185">Reference proteome</keyword>
<dbReference type="InterPro" id="IPR027417">
    <property type="entry name" value="P-loop_NTPase"/>
</dbReference>
<evidence type="ECO:0000313" key="18">
    <source>
        <dbReference type="EMBL" id="MBD2858547.1"/>
    </source>
</evidence>
<evidence type="ECO:0000256" key="14">
    <source>
        <dbReference type="ARBA" id="ARBA00023136"/>
    </source>
</evidence>
<dbReference type="PANTHER" id="PTHR30258:SF27">
    <property type="entry name" value="BACTERIOPHAGE ADSORPTION PROTEIN B-RELATED"/>
    <property type="match status" value="1"/>
</dbReference>
<keyword evidence="10" id="KW-0862">Zinc</keyword>
<keyword evidence="7" id="KW-0997">Cell inner membrane</keyword>
<keyword evidence="12 16" id="KW-0653">Protein transport</keyword>
<comment type="cofactor">
    <cofactor evidence="1">
        <name>Zn(2+)</name>
        <dbReference type="ChEBI" id="CHEBI:29105"/>
    </cofactor>
</comment>
<organism evidence="18 19">
    <name type="scientific">Spongiibacter pelagi</name>
    <dbReference type="NCBI Taxonomy" id="2760804"/>
    <lineage>
        <taxon>Bacteria</taxon>
        <taxon>Pseudomonadati</taxon>
        <taxon>Pseudomonadota</taxon>
        <taxon>Gammaproteobacteria</taxon>
        <taxon>Cellvibrionales</taxon>
        <taxon>Spongiibacteraceae</taxon>
        <taxon>Spongiibacter</taxon>
    </lineage>
</organism>
<dbReference type="GO" id="GO:0008564">
    <property type="term" value="F:protein-exporting ATPase activity"/>
    <property type="evidence" value="ECO:0007669"/>
    <property type="project" value="UniProtKB-EC"/>
</dbReference>
<evidence type="ECO:0000256" key="3">
    <source>
        <dbReference type="ARBA" id="ARBA00004533"/>
    </source>
</evidence>
<feature type="domain" description="Bacterial type II secretion system protein E" evidence="17">
    <location>
        <begin position="310"/>
        <end position="324"/>
    </location>
</feature>
<dbReference type="GO" id="GO:0005886">
    <property type="term" value="C:plasma membrane"/>
    <property type="evidence" value="ECO:0007669"/>
    <property type="project" value="UniProtKB-SubCell"/>
</dbReference>
<dbReference type="GO" id="GO:0005524">
    <property type="term" value="F:ATP binding"/>
    <property type="evidence" value="ECO:0007669"/>
    <property type="project" value="UniProtKB-UniRule"/>
</dbReference>
<dbReference type="InterPro" id="IPR001482">
    <property type="entry name" value="T2SS/T4SS_dom"/>
</dbReference>
<dbReference type="NCBIfam" id="TIGR02533">
    <property type="entry name" value="type_II_gspE"/>
    <property type="match status" value="1"/>
</dbReference>
<keyword evidence="5 16" id="KW-0813">Transport</keyword>
<evidence type="ECO:0000256" key="2">
    <source>
        <dbReference type="ARBA" id="ARBA00003288"/>
    </source>
</evidence>
<dbReference type="GO" id="GO:0015627">
    <property type="term" value="C:type II protein secretion system complex"/>
    <property type="evidence" value="ECO:0007669"/>
    <property type="project" value="UniProtKB-UniRule"/>
</dbReference>
<gene>
    <name evidence="18" type="primary">gspE</name>
    <name evidence="18" type="ORF">IB286_05945</name>
</gene>
<evidence type="ECO:0000256" key="16">
    <source>
        <dbReference type="RuleBase" id="RU366070"/>
    </source>
</evidence>
<dbReference type="Gene3D" id="3.30.300.160">
    <property type="entry name" value="Type II secretion system, protein E, N-terminal domain"/>
    <property type="match status" value="1"/>
</dbReference>
<evidence type="ECO:0000256" key="13">
    <source>
        <dbReference type="ARBA" id="ARBA00022967"/>
    </source>
</evidence>
<dbReference type="AlphaFoldDB" id="A0A927C1Z1"/>
<dbReference type="GO" id="GO:0015628">
    <property type="term" value="P:protein secretion by the type II secretion system"/>
    <property type="evidence" value="ECO:0007669"/>
    <property type="project" value="UniProtKB-UniRule"/>
</dbReference>
<comment type="subcellular location">
    <subcellularLocation>
        <location evidence="3 16">Cell inner membrane</location>
    </subcellularLocation>
</comment>
<dbReference type="InterPro" id="IPR013369">
    <property type="entry name" value="T2SS_GspE"/>
</dbReference>
<evidence type="ECO:0000259" key="17">
    <source>
        <dbReference type="PROSITE" id="PS00662"/>
    </source>
</evidence>
<evidence type="ECO:0000256" key="1">
    <source>
        <dbReference type="ARBA" id="ARBA00001947"/>
    </source>
</evidence>
<proteinExistence type="inferred from homology"/>
<comment type="catalytic activity">
    <reaction evidence="15">
        <text>ATP + H2O + cellular proteinSide 1 = ADP + phosphate + cellular proteinSide 2.</text>
        <dbReference type="EC" id="7.4.2.8"/>
    </reaction>
</comment>
<dbReference type="GO" id="GO:0016887">
    <property type="term" value="F:ATP hydrolysis activity"/>
    <property type="evidence" value="ECO:0007669"/>
    <property type="project" value="TreeGrafter"/>
</dbReference>
<dbReference type="InterPro" id="IPR037257">
    <property type="entry name" value="T2SS_E_N_sf"/>
</dbReference>
<comment type="caution">
    <text evidence="18">The sequence shown here is derived from an EMBL/GenBank/DDBJ whole genome shotgun (WGS) entry which is preliminary data.</text>
</comment>
<protein>
    <recommendedName>
        <fullName evidence="16">Type II secretion system protein E</fullName>
        <shortName evidence="16">T2SS protein E</shortName>
    </recommendedName>
    <alternativeName>
        <fullName evidence="16">Type II traffic warden ATPase</fullName>
    </alternativeName>
</protein>
<name>A0A927C1Z1_9GAMM</name>
<keyword evidence="6" id="KW-1003">Cell membrane</keyword>
<dbReference type="FunFam" id="3.40.50.300:FF:000398">
    <property type="entry name" value="Type IV pilus assembly ATPase PilB"/>
    <property type="match status" value="1"/>
</dbReference>
<dbReference type="SMART" id="SM00382">
    <property type="entry name" value="AAA"/>
    <property type="match status" value="1"/>
</dbReference>
<evidence type="ECO:0000256" key="15">
    <source>
        <dbReference type="ARBA" id="ARBA00034006"/>
    </source>
</evidence>
<dbReference type="GO" id="GO:0046872">
    <property type="term" value="F:metal ion binding"/>
    <property type="evidence" value="ECO:0007669"/>
    <property type="project" value="UniProtKB-KW"/>
</dbReference>
<dbReference type="Proteomes" id="UP000610558">
    <property type="component" value="Unassembled WGS sequence"/>
</dbReference>
<dbReference type="PROSITE" id="PS00662">
    <property type="entry name" value="T2SP_E"/>
    <property type="match status" value="1"/>
</dbReference>
<keyword evidence="14" id="KW-0472">Membrane</keyword>
<dbReference type="Pfam" id="PF00437">
    <property type="entry name" value="T2SSE"/>
    <property type="match status" value="1"/>
</dbReference>
<dbReference type="SUPFAM" id="SSF52540">
    <property type="entry name" value="P-loop containing nucleoside triphosphate hydrolases"/>
    <property type="match status" value="1"/>
</dbReference>
<comment type="function">
    <text evidence="2 16">ATPase component of the type II secretion system required for the energy-dependent secretion of extracellular factors such as proteases and toxins from the periplasm. Acts as a molecular motor to provide the energy that is required for assembly of the pseudopilus and the extrusion of substrates generated in the cytoplasm.</text>
</comment>
<dbReference type="RefSeq" id="WP_190763468.1">
    <property type="nucleotide sequence ID" value="NZ_JACXLD010000002.1"/>
</dbReference>
<comment type="similarity">
    <text evidence="4 16">Belongs to the GSP E family.</text>
</comment>
<evidence type="ECO:0000256" key="5">
    <source>
        <dbReference type="ARBA" id="ARBA00022448"/>
    </source>
</evidence>
<keyword evidence="8" id="KW-0479">Metal-binding</keyword>
<evidence type="ECO:0000256" key="9">
    <source>
        <dbReference type="ARBA" id="ARBA00022741"/>
    </source>
</evidence>
<keyword evidence="9 16" id="KW-0547">Nucleotide-binding</keyword>
<dbReference type="Gene3D" id="3.30.450.90">
    <property type="match status" value="1"/>
</dbReference>
<evidence type="ECO:0000256" key="4">
    <source>
        <dbReference type="ARBA" id="ARBA00006611"/>
    </source>
</evidence>
<evidence type="ECO:0000256" key="7">
    <source>
        <dbReference type="ARBA" id="ARBA00022519"/>
    </source>
</evidence>
<evidence type="ECO:0000256" key="10">
    <source>
        <dbReference type="ARBA" id="ARBA00022833"/>
    </source>
</evidence>
<dbReference type="SUPFAM" id="SSF160246">
    <property type="entry name" value="EspE N-terminal domain-like"/>
    <property type="match status" value="1"/>
</dbReference>
<evidence type="ECO:0000313" key="19">
    <source>
        <dbReference type="Proteomes" id="UP000610558"/>
    </source>
</evidence>
<evidence type="ECO:0000256" key="6">
    <source>
        <dbReference type="ARBA" id="ARBA00022475"/>
    </source>
</evidence>
<dbReference type="Gene3D" id="3.40.50.300">
    <property type="entry name" value="P-loop containing nucleotide triphosphate hydrolases"/>
    <property type="match status" value="1"/>
</dbReference>
<dbReference type="EMBL" id="JACXLD010000002">
    <property type="protein sequence ID" value="MBD2858547.1"/>
    <property type="molecule type" value="Genomic_DNA"/>
</dbReference>
<dbReference type="InterPro" id="IPR003593">
    <property type="entry name" value="AAA+_ATPase"/>
</dbReference>
<evidence type="ECO:0000256" key="12">
    <source>
        <dbReference type="ARBA" id="ARBA00022927"/>
    </source>
</evidence>
<reference evidence="18" key="1">
    <citation type="submission" date="2020-09" db="EMBL/GenBank/DDBJ databases">
        <authorList>
            <person name="Yoon J.-W."/>
        </authorList>
    </citation>
    <scope>NUCLEOTIDE SEQUENCE</scope>
    <source>
        <strain evidence="18">KMU-158</strain>
    </source>
</reference>
<dbReference type="CDD" id="cd01129">
    <property type="entry name" value="PulE-GspE-like"/>
    <property type="match status" value="1"/>
</dbReference>
<keyword evidence="11 16" id="KW-0067">ATP-binding</keyword>
<sequence length="495" mass="54454">MPEQILSYAFARNNRVLVEAEQNGALSVLCCTATPPAALAEVQRVLSSDFQLLLSDEEALLEKINATFQRQQGDAMSAMGDISSEVDLDRLAEEIPESQDLLDAQDDAPVIRLINALFGEALKRDASDIHIETYEKTMSVRLRVDGILQEVLTPNRRLAPLLVSRIKVMSKLDIAEKRVPQDGRVSLRIAGRSVDVRVSTIPSNYGERVVMRLLDKQAARIDLKHLGMPKRTLTQLVDLLHQPNGIILVTGPTGSGKTTTLYAGLMELNDRRRNILTVEDPVEYDIEGIGQTQVHAKVGMTFARGLRAILRQDPDVVMVGEIRDQETAEIAVQASLTGHLVLSTLHTNTAVGAITRLVDIGVEPYLIASSLKGVLAQRLVRRLCEDCRQAITLDETEARLLGDASLKGKTAYNACGCEACQNTGYRGRQGVYELLVIDRELSELIHNRAGEQEILRYAACNMTTLMSEGRRLVLEGQTSLDELLRSVREGGDAGL</sequence>
<accession>A0A927C1Z1</accession>
<dbReference type="Pfam" id="PF22341">
    <property type="entry name" value="GSPE_N1E"/>
    <property type="match status" value="1"/>
</dbReference>
<evidence type="ECO:0000256" key="8">
    <source>
        <dbReference type="ARBA" id="ARBA00022723"/>
    </source>
</evidence>
<dbReference type="FunFam" id="3.30.450.90:FF:000001">
    <property type="entry name" value="Type II secretion system ATPase GspE"/>
    <property type="match status" value="1"/>
</dbReference>